<dbReference type="PANTHER" id="PTHR20883:SF46">
    <property type="entry name" value="PHYTANOYL-COA HYDROXYLASE"/>
    <property type="match status" value="1"/>
</dbReference>
<protein>
    <submittedName>
        <fullName evidence="1">Phytanoyl-CoA dioxygenase family protein</fullName>
    </submittedName>
</protein>
<dbReference type="RefSeq" id="WP_386429331.1">
    <property type="nucleotide sequence ID" value="NZ_JBHSBB010000010.1"/>
</dbReference>
<evidence type="ECO:0000313" key="1">
    <source>
        <dbReference type="EMBL" id="MFC4032397.1"/>
    </source>
</evidence>
<dbReference type="PANTHER" id="PTHR20883">
    <property type="entry name" value="PHYTANOYL-COA DIOXYGENASE DOMAIN CONTAINING 1"/>
    <property type="match status" value="1"/>
</dbReference>
<keyword evidence="1" id="KW-0223">Dioxygenase</keyword>
<gene>
    <name evidence="1" type="ORF">ACFO3J_13000</name>
</gene>
<dbReference type="Proteomes" id="UP001595765">
    <property type="component" value="Unassembled WGS sequence"/>
</dbReference>
<organism evidence="1 2">
    <name type="scientific">Streptomyces polygonati</name>
    <dbReference type="NCBI Taxonomy" id="1617087"/>
    <lineage>
        <taxon>Bacteria</taxon>
        <taxon>Bacillati</taxon>
        <taxon>Actinomycetota</taxon>
        <taxon>Actinomycetes</taxon>
        <taxon>Kitasatosporales</taxon>
        <taxon>Streptomycetaceae</taxon>
        <taxon>Streptomyces</taxon>
    </lineage>
</organism>
<dbReference type="GO" id="GO:0051213">
    <property type="term" value="F:dioxygenase activity"/>
    <property type="evidence" value="ECO:0007669"/>
    <property type="project" value="UniProtKB-KW"/>
</dbReference>
<evidence type="ECO:0000313" key="2">
    <source>
        <dbReference type="Proteomes" id="UP001595765"/>
    </source>
</evidence>
<sequence length="215" mass="23809">MTDLVHDFRRDGFVCAGPLFEGDVVSRLKDGAAELIRRFTEDGQRLPDYWNYEVDGSQRPVLYRVHQLEKQDWPEAELLHRPELARLAAEFIGDPVVPTAFALVLKEPVRAGGVPWHRDRSDVGPGTVCNLSICLDDATPDNGCLEGVPGSHLLPDDVDVLAVRDAGPRVPIPVSRGDVVVHDVRLVHGSGGNRTDRWRRTIVIEFADPALRLDG</sequence>
<dbReference type="EMBL" id="JBHSBB010000010">
    <property type="protein sequence ID" value="MFC4032397.1"/>
    <property type="molecule type" value="Genomic_DNA"/>
</dbReference>
<dbReference type="Pfam" id="PF05721">
    <property type="entry name" value="PhyH"/>
    <property type="match status" value="1"/>
</dbReference>
<keyword evidence="1" id="KW-0560">Oxidoreductase</keyword>
<proteinExistence type="predicted"/>
<reference evidence="2" key="1">
    <citation type="journal article" date="2019" name="Int. J. Syst. Evol. Microbiol.">
        <title>The Global Catalogue of Microorganisms (GCM) 10K type strain sequencing project: providing services to taxonomists for standard genome sequencing and annotation.</title>
        <authorList>
            <consortium name="The Broad Institute Genomics Platform"/>
            <consortium name="The Broad Institute Genome Sequencing Center for Infectious Disease"/>
            <person name="Wu L."/>
            <person name="Ma J."/>
        </authorList>
    </citation>
    <scope>NUCLEOTIDE SEQUENCE [LARGE SCALE GENOMIC DNA]</scope>
    <source>
        <strain evidence="2">CGMCC 4.7237</strain>
    </source>
</reference>
<keyword evidence="2" id="KW-1185">Reference proteome</keyword>
<name>A0ABV8HMX0_9ACTN</name>
<dbReference type="Gene3D" id="2.60.120.620">
    <property type="entry name" value="q2cbj1_9rhob like domain"/>
    <property type="match status" value="1"/>
</dbReference>
<dbReference type="InterPro" id="IPR008775">
    <property type="entry name" value="Phytyl_CoA_dOase-like"/>
</dbReference>
<dbReference type="SUPFAM" id="SSF51197">
    <property type="entry name" value="Clavaminate synthase-like"/>
    <property type="match status" value="1"/>
</dbReference>
<accession>A0ABV8HMX0</accession>
<comment type="caution">
    <text evidence="1">The sequence shown here is derived from an EMBL/GenBank/DDBJ whole genome shotgun (WGS) entry which is preliminary data.</text>
</comment>